<evidence type="ECO:0000313" key="3">
    <source>
        <dbReference type="EMBL" id="MDM8324086.1"/>
    </source>
</evidence>
<reference evidence="3 4" key="1">
    <citation type="submission" date="2023-06" db="EMBL/GenBank/DDBJ databases">
        <authorList>
            <person name="Zeman M."/>
            <person name="Kubasova T."/>
            <person name="Jahodarova E."/>
            <person name="Nykrynova M."/>
            <person name="Rychlik I."/>
        </authorList>
    </citation>
    <scope>NUCLEOTIDE SEQUENCE [LARGE SCALE GENOMIC DNA]</scope>
    <source>
        <strain evidence="3 4">109_WCHN</strain>
    </source>
</reference>
<dbReference type="RefSeq" id="WP_289558315.1">
    <property type="nucleotide sequence ID" value="NZ_JAUDCP010000003.1"/>
</dbReference>
<evidence type="ECO:0000256" key="2">
    <source>
        <dbReference type="SAM" id="Phobius"/>
    </source>
</evidence>
<name>A0ABT7VCS7_9BACE</name>
<organism evidence="3 4">
    <name type="scientific">Bacteroides gallinaceum</name>
    <dbReference type="NCBI Taxonomy" id="1462571"/>
    <lineage>
        <taxon>Bacteria</taxon>
        <taxon>Pseudomonadati</taxon>
        <taxon>Bacteroidota</taxon>
        <taxon>Bacteroidia</taxon>
        <taxon>Bacteroidales</taxon>
        <taxon>Bacteroidaceae</taxon>
        <taxon>Bacteroides</taxon>
    </lineage>
</organism>
<evidence type="ECO:0008006" key="5">
    <source>
        <dbReference type="Google" id="ProtNLM"/>
    </source>
</evidence>
<feature type="region of interest" description="Disordered" evidence="1">
    <location>
        <begin position="212"/>
        <end position="237"/>
    </location>
</feature>
<feature type="compositionally biased region" description="Basic and acidic residues" evidence="1">
    <location>
        <begin position="220"/>
        <end position="237"/>
    </location>
</feature>
<comment type="caution">
    <text evidence="3">The sequence shown here is derived from an EMBL/GenBank/DDBJ whole genome shotgun (WGS) entry which is preliminary data.</text>
</comment>
<dbReference type="Proteomes" id="UP001169458">
    <property type="component" value="Unassembled WGS sequence"/>
</dbReference>
<gene>
    <name evidence="3" type="ORF">QUW60_02370</name>
</gene>
<keyword evidence="4" id="KW-1185">Reference proteome</keyword>
<keyword evidence="2" id="KW-1133">Transmembrane helix</keyword>
<evidence type="ECO:0000313" key="4">
    <source>
        <dbReference type="Proteomes" id="UP001169458"/>
    </source>
</evidence>
<protein>
    <recommendedName>
        <fullName evidence="5">Transmembrane protein</fullName>
    </recommendedName>
</protein>
<accession>A0ABT7VCS7</accession>
<evidence type="ECO:0000256" key="1">
    <source>
        <dbReference type="SAM" id="MobiDB-lite"/>
    </source>
</evidence>
<keyword evidence="2" id="KW-0472">Membrane</keyword>
<dbReference type="EMBL" id="JAUDEN010000002">
    <property type="protein sequence ID" value="MDM8324086.1"/>
    <property type="molecule type" value="Genomic_DNA"/>
</dbReference>
<feature type="transmembrane region" description="Helical" evidence="2">
    <location>
        <begin position="6"/>
        <end position="26"/>
    </location>
</feature>
<sequence>MSEITLLIAVIALALWPVILFALRYLNIRRKRLEHIERLTKDELDEVSTNDLVISTLKKIGCQPEMNEEQQICFKYQGEDFYIAAEEENRFIMIWNPWWGCINADNEAFPVLKEIINLANVKSIVTTVYMMDEDGKTVGLHSHCHTYFSPNEGELEEHLKMLLDFFFDIHNFIKDNMNQIGTGEINEEEKKERVKVKGFAAYKENTIPLQSDTVAAQATPDKEGLSSPAARHDKVTV</sequence>
<proteinExistence type="predicted"/>
<reference evidence="4" key="2">
    <citation type="submission" date="2023-07" db="EMBL/GenBank/DDBJ databases">
        <title>Identification and characterization of horizontal gene transfer across gut microbiota members of farm animals based on homology search.</title>
        <authorList>
            <person name="Schwarzerova J."/>
            <person name="Nykrynova M."/>
            <person name="Jureckova K."/>
            <person name="Cejkova D."/>
            <person name="Rychlik I."/>
        </authorList>
    </citation>
    <scope>NUCLEOTIDE SEQUENCE [LARGE SCALE GENOMIC DNA]</scope>
    <source>
        <strain evidence="4">109_WCHN</strain>
    </source>
</reference>
<keyword evidence="2" id="KW-0812">Transmembrane</keyword>